<dbReference type="RefSeq" id="WP_035929899.1">
    <property type="nucleotide sequence ID" value="NZ_JSUH01000017.1"/>
</dbReference>
<dbReference type="Proteomes" id="UP000030466">
    <property type="component" value="Unassembled WGS sequence"/>
</dbReference>
<accession>A0A0A6YAS5</accession>
<evidence type="ECO:0000313" key="1">
    <source>
        <dbReference type="EMBL" id="KHD96447.1"/>
    </source>
</evidence>
<evidence type="ECO:0000313" key="2">
    <source>
        <dbReference type="Proteomes" id="UP000030466"/>
    </source>
</evidence>
<name>A0A0A6YAS5_KOCRO</name>
<reference evidence="1 2" key="1">
    <citation type="journal article" date="2003" name="Int. J. Syst. Evol. Microbiol.">
        <title>Kocuria polaris sp. nov., an orange-pigmented psychrophilic bacterium isolated from an Antarctic cyanobacterial mat sample.</title>
        <authorList>
            <person name="Reddy G.S."/>
            <person name="Prakash J.S."/>
            <person name="Prabahar V."/>
            <person name="Matsumoto G.I."/>
            <person name="Stackebrandt E."/>
            <person name="Shivaji S."/>
        </authorList>
    </citation>
    <scope>NUCLEOTIDE SEQUENCE [LARGE SCALE GENOMIC DNA]</scope>
    <source>
        <strain evidence="1 2">CMS 76or</strain>
    </source>
</reference>
<sequence length="152" mass="16088">MRLQGEFAMFGGGPVSDKTRRAFERDGLQSPPRMHFGGAAGPIEELIAGWFFLEQTSPGFAGALAGSAVGTAVGAVTHIVKRMTKWFRSGESPAPADVPHRIIVAFGAIDDPDRLDVSIELGPQYTGEEIEGILRAALEARKPADPDGDAQG</sequence>
<protein>
    <submittedName>
        <fullName evidence="1">Uncharacterized protein</fullName>
    </submittedName>
</protein>
<organism evidence="1 2">
    <name type="scientific">Kocuria rosea subsp. polaris</name>
    <dbReference type="NCBI Taxonomy" id="136273"/>
    <lineage>
        <taxon>Bacteria</taxon>
        <taxon>Bacillati</taxon>
        <taxon>Actinomycetota</taxon>
        <taxon>Actinomycetes</taxon>
        <taxon>Micrococcales</taxon>
        <taxon>Micrococcaceae</taxon>
        <taxon>Kocuria</taxon>
    </lineage>
</organism>
<comment type="caution">
    <text evidence="1">The sequence shown here is derived from an EMBL/GenBank/DDBJ whole genome shotgun (WGS) entry which is preliminary data.</text>
</comment>
<dbReference type="EMBL" id="JSUH01000017">
    <property type="protein sequence ID" value="KHD96447.1"/>
    <property type="molecule type" value="Genomic_DNA"/>
</dbReference>
<gene>
    <name evidence="1" type="ORF">GY22_15755</name>
</gene>
<proteinExistence type="predicted"/>
<keyword evidence="2" id="KW-1185">Reference proteome</keyword>
<dbReference type="AlphaFoldDB" id="A0A0A6YAS5"/>